<feature type="region of interest" description="Disordered" evidence="1">
    <location>
        <begin position="97"/>
        <end position="116"/>
    </location>
</feature>
<dbReference type="InterPro" id="IPR006594">
    <property type="entry name" value="LisH"/>
</dbReference>
<reference evidence="2" key="2">
    <citation type="submission" date="2023-05" db="EMBL/GenBank/DDBJ databases">
        <authorList>
            <person name="Schelkunov M.I."/>
        </authorList>
    </citation>
    <scope>NUCLEOTIDE SEQUENCE</scope>
    <source>
        <strain evidence="2">Hsosn_3</strain>
        <tissue evidence="2">Leaf</tissue>
    </source>
</reference>
<dbReference type="PANTHER" id="PTHR44376:SF8">
    <property type="entry name" value="TRANSCRIPTIONAL COREPRESSOR LEUNIG-LIKE"/>
    <property type="match status" value="1"/>
</dbReference>
<proteinExistence type="predicted"/>
<dbReference type="PANTHER" id="PTHR44376">
    <property type="entry name" value="TRANSCRIPTIONAL REGULATOR OF FILAMENTOUS GROWTH FLO8"/>
    <property type="match status" value="1"/>
</dbReference>
<evidence type="ECO:0000313" key="3">
    <source>
        <dbReference type="Proteomes" id="UP001237642"/>
    </source>
</evidence>
<accession>A0AAD8HMW5</accession>
<organism evidence="2 3">
    <name type="scientific">Heracleum sosnowskyi</name>
    <dbReference type="NCBI Taxonomy" id="360622"/>
    <lineage>
        <taxon>Eukaryota</taxon>
        <taxon>Viridiplantae</taxon>
        <taxon>Streptophyta</taxon>
        <taxon>Embryophyta</taxon>
        <taxon>Tracheophyta</taxon>
        <taxon>Spermatophyta</taxon>
        <taxon>Magnoliopsida</taxon>
        <taxon>eudicotyledons</taxon>
        <taxon>Gunneridae</taxon>
        <taxon>Pentapetalae</taxon>
        <taxon>asterids</taxon>
        <taxon>campanulids</taxon>
        <taxon>Apiales</taxon>
        <taxon>Apiaceae</taxon>
        <taxon>Apioideae</taxon>
        <taxon>apioid superclade</taxon>
        <taxon>Tordylieae</taxon>
        <taxon>Tordyliinae</taxon>
        <taxon>Heracleum</taxon>
    </lineage>
</organism>
<dbReference type="AlphaFoldDB" id="A0AAD8HMW5"/>
<evidence type="ECO:0000313" key="2">
    <source>
        <dbReference type="EMBL" id="KAK1370190.1"/>
    </source>
</evidence>
<reference evidence="2" key="1">
    <citation type="submission" date="2023-02" db="EMBL/GenBank/DDBJ databases">
        <title>Genome of toxic invasive species Heracleum sosnowskyi carries increased number of genes despite the absence of recent whole-genome duplications.</title>
        <authorList>
            <person name="Schelkunov M."/>
            <person name="Shtratnikova V."/>
            <person name="Makarenko M."/>
            <person name="Klepikova A."/>
            <person name="Omelchenko D."/>
            <person name="Novikova G."/>
            <person name="Obukhova E."/>
            <person name="Bogdanov V."/>
            <person name="Penin A."/>
            <person name="Logacheva M."/>
        </authorList>
    </citation>
    <scope>NUCLEOTIDE SEQUENCE</scope>
    <source>
        <strain evidence="2">Hsosn_3</strain>
        <tissue evidence="2">Leaf</tissue>
    </source>
</reference>
<evidence type="ECO:0008006" key="4">
    <source>
        <dbReference type="Google" id="ProtNLM"/>
    </source>
</evidence>
<gene>
    <name evidence="2" type="ORF">POM88_036282</name>
</gene>
<dbReference type="GO" id="GO:0003714">
    <property type="term" value="F:transcription corepressor activity"/>
    <property type="evidence" value="ECO:0007669"/>
    <property type="project" value="InterPro"/>
</dbReference>
<dbReference type="EMBL" id="JAUIZM010000008">
    <property type="protein sequence ID" value="KAK1370190.1"/>
    <property type="molecule type" value="Genomic_DNA"/>
</dbReference>
<dbReference type="InterPro" id="IPR044716">
    <property type="entry name" value="LEUNIG-like"/>
</dbReference>
<feature type="compositionally biased region" description="Polar residues" evidence="1">
    <location>
        <begin position="97"/>
        <end position="109"/>
    </location>
</feature>
<keyword evidence="3" id="KW-1185">Reference proteome</keyword>
<comment type="caution">
    <text evidence="2">The sequence shown here is derived from an EMBL/GenBank/DDBJ whole genome shotgun (WGS) entry which is preliminary data.</text>
</comment>
<dbReference type="Proteomes" id="UP001237642">
    <property type="component" value="Unassembled WGS sequence"/>
</dbReference>
<name>A0AAD8HMW5_9APIA</name>
<protein>
    <recommendedName>
        <fullName evidence="4">LisH domain-containing protein</fullName>
    </recommendedName>
</protein>
<evidence type="ECO:0000256" key="1">
    <source>
        <dbReference type="SAM" id="MobiDB-lite"/>
    </source>
</evidence>
<sequence>MKKAIEVGEDAEKMLQHYIYNHMKRKNLHDVAEIYAQEANLESSQLARCEESLLTEWWESFWPTFCSRLSNEAGANAQSSGQPSMVNALSMLASLKNQGASSSQQTPMDPQQDVLPENHASSLLPLLDRNQQSSYGLNNYCNLIAHSPAEFLSAPGIYPRRTGKLPMNTVSDSILGQSAANPLLVADAFGNECLGFAPVEFLPGQALVGANMLYTMQPSGSQSHLQLPATMETPAQGTKEPKYDGLGRCVEMELTCPVGPNSSFTDHAGETNWNNQLPPTGVGMAVLGPDLYSYKSRLPDSFLQFFHQTVDMYMAGSYPPPEQF</sequence>
<dbReference type="PROSITE" id="PS50896">
    <property type="entry name" value="LISH"/>
    <property type="match status" value="1"/>
</dbReference>